<dbReference type="GO" id="GO:0005524">
    <property type="term" value="F:ATP binding"/>
    <property type="evidence" value="ECO:0007669"/>
    <property type="project" value="UniProtKB-KW"/>
</dbReference>
<dbReference type="Pfam" id="PF00271">
    <property type="entry name" value="Helicase_C"/>
    <property type="match status" value="1"/>
</dbReference>
<dbReference type="PROSITE" id="PS51194">
    <property type="entry name" value="HELICASE_CTER"/>
    <property type="match status" value="1"/>
</dbReference>
<keyword evidence="4 9" id="KW-0378">Hydrolase</keyword>
<protein>
    <submittedName>
        <fullName evidence="9">ATRX</fullName>
        <ecNumber evidence="9">3.6.4.12</ecNumber>
    </submittedName>
</protein>
<dbReference type="InterPro" id="IPR027417">
    <property type="entry name" value="P-loop_NTPase"/>
</dbReference>
<keyword evidence="3" id="KW-0547">Nucleotide-binding</keyword>
<dbReference type="GO" id="GO:0016887">
    <property type="term" value="F:ATP hydrolysis activity"/>
    <property type="evidence" value="ECO:0007669"/>
    <property type="project" value="InterPro"/>
</dbReference>
<evidence type="ECO:0000313" key="9">
    <source>
        <dbReference type="EMBL" id="CAF2812496.1"/>
    </source>
</evidence>
<dbReference type="SUPFAM" id="SSF52540">
    <property type="entry name" value="P-loop containing nucleoside triphosphate hydrolases"/>
    <property type="match status" value="1"/>
</dbReference>
<comment type="similarity">
    <text evidence="2">Belongs to the SNF2/RAD54 helicase family.</text>
</comment>
<reference evidence="9" key="1">
    <citation type="submission" date="2021-02" db="EMBL/GenBank/DDBJ databases">
        <authorList>
            <person name="Bekaert M."/>
        </authorList>
    </citation>
    <scope>NUCLEOTIDE SEQUENCE</scope>
    <source>
        <strain evidence="9">IoA-00</strain>
    </source>
</reference>
<dbReference type="EC" id="3.6.4.12" evidence="9"/>
<dbReference type="InterPro" id="IPR044574">
    <property type="entry name" value="ARIP4-like"/>
</dbReference>
<name>A0A7R8CG43_LEPSM</name>
<gene>
    <name evidence="9" type="ORF">LSAA_3175</name>
</gene>
<dbReference type="GO" id="GO:0003678">
    <property type="term" value="F:DNA helicase activity"/>
    <property type="evidence" value="ECO:0007669"/>
    <property type="project" value="UniProtKB-EC"/>
</dbReference>
<dbReference type="OrthoDB" id="448448at2759"/>
<evidence type="ECO:0000256" key="8">
    <source>
        <dbReference type="ARBA" id="ARBA00023242"/>
    </source>
</evidence>
<sequence>MGSAEESETSSSSDSDIEILDKNEKIVTRQIKEETGEALLKGIESEQSSSSNDWWSQFLKNEEDLQDISHSPKMTLLMEILKNADILGDKTLVFSQSLLSLDMIETFLSKMNEYFLESDKEKKIPECLKPFIRPWIQERNYFRMDGSTPPHVRKKWCNYFNKTSNKEMKLFLISTKAGGLGINLVAANRVIIFDASWNPAHDLQSIFRVYRFGQTKPVYIYRFLAKARVVDEQQIERHFSMNELTELYTFKDQDLDEERPVPKVPIDNVFAEILSKYPEKIWKYHDHDSLLENQVDENLTEDERKAAWEEYENERKGIFYEYKL</sequence>
<evidence type="ECO:0000256" key="5">
    <source>
        <dbReference type="ARBA" id="ARBA00022806"/>
    </source>
</evidence>
<evidence type="ECO:0000313" key="10">
    <source>
        <dbReference type="Proteomes" id="UP000675881"/>
    </source>
</evidence>
<keyword evidence="5" id="KW-0347">Helicase</keyword>
<evidence type="ECO:0000256" key="1">
    <source>
        <dbReference type="ARBA" id="ARBA00004123"/>
    </source>
</evidence>
<dbReference type="PANTHER" id="PTHR45797">
    <property type="entry name" value="RAD54-LIKE"/>
    <property type="match status" value="1"/>
</dbReference>
<dbReference type="CDD" id="cd18793">
    <property type="entry name" value="SF2_C_SNF"/>
    <property type="match status" value="1"/>
</dbReference>
<keyword evidence="6" id="KW-0067">ATP-binding</keyword>
<keyword evidence="10" id="KW-1185">Reference proteome</keyword>
<organism evidence="9 10">
    <name type="scientific">Lepeophtheirus salmonis</name>
    <name type="common">Salmon louse</name>
    <name type="synonym">Caligus salmonis</name>
    <dbReference type="NCBI Taxonomy" id="72036"/>
    <lineage>
        <taxon>Eukaryota</taxon>
        <taxon>Metazoa</taxon>
        <taxon>Ecdysozoa</taxon>
        <taxon>Arthropoda</taxon>
        <taxon>Crustacea</taxon>
        <taxon>Multicrustacea</taxon>
        <taxon>Hexanauplia</taxon>
        <taxon>Copepoda</taxon>
        <taxon>Siphonostomatoida</taxon>
        <taxon>Caligidae</taxon>
        <taxon>Lepeophtheirus</taxon>
    </lineage>
</organism>
<evidence type="ECO:0000256" key="2">
    <source>
        <dbReference type="ARBA" id="ARBA00007025"/>
    </source>
</evidence>
<evidence type="ECO:0000256" key="6">
    <source>
        <dbReference type="ARBA" id="ARBA00022840"/>
    </source>
</evidence>
<dbReference type="Proteomes" id="UP000675881">
    <property type="component" value="Chromosome 11"/>
</dbReference>
<evidence type="ECO:0000256" key="7">
    <source>
        <dbReference type="ARBA" id="ARBA00023125"/>
    </source>
</evidence>
<dbReference type="GO" id="GO:0003677">
    <property type="term" value="F:DNA binding"/>
    <property type="evidence" value="ECO:0007669"/>
    <property type="project" value="UniProtKB-KW"/>
</dbReference>
<dbReference type="SMART" id="SM00490">
    <property type="entry name" value="HELICc"/>
    <property type="match status" value="1"/>
</dbReference>
<dbReference type="EMBL" id="HG994590">
    <property type="protein sequence ID" value="CAF2812496.1"/>
    <property type="molecule type" value="Genomic_DNA"/>
</dbReference>
<keyword evidence="8" id="KW-0539">Nucleus</keyword>
<evidence type="ECO:0000256" key="4">
    <source>
        <dbReference type="ARBA" id="ARBA00022801"/>
    </source>
</evidence>
<evidence type="ECO:0000256" key="3">
    <source>
        <dbReference type="ARBA" id="ARBA00022741"/>
    </source>
</evidence>
<keyword evidence="7" id="KW-0238">DNA-binding</keyword>
<accession>A0A7R8CG43</accession>
<dbReference type="PANTHER" id="PTHR45797:SF3">
    <property type="entry name" value="TRANSCRIPTIONAL REGULATOR ATRX HOMOLOG"/>
    <property type="match status" value="1"/>
</dbReference>
<dbReference type="AlphaFoldDB" id="A0A7R8CG43"/>
<comment type="subcellular location">
    <subcellularLocation>
        <location evidence="1">Nucleus</location>
    </subcellularLocation>
</comment>
<dbReference type="InterPro" id="IPR001650">
    <property type="entry name" value="Helicase_C-like"/>
</dbReference>
<dbReference type="GO" id="GO:0005634">
    <property type="term" value="C:nucleus"/>
    <property type="evidence" value="ECO:0007669"/>
    <property type="project" value="UniProtKB-SubCell"/>
</dbReference>
<dbReference type="InterPro" id="IPR049730">
    <property type="entry name" value="SNF2/RAD54-like_C"/>
</dbReference>
<proteinExistence type="inferred from homology"/>
<dbReference type="Gene3D" id="3.40.50.300">
    <property type="entry name" value="P-loop containing nucleotide triphosphate hydrolases"/>
    <property type="match status" value="1"/>
</dbReference>